<accession>A0A4C1ZER5</accession>
<dbReference type="AlphaFoldDB" id="A0A4C1ZER5"/>
<proteinExistence type="predicted"/>
<gene>
    <name evidence="1" type="ORF">EVAR_63988_1</name>
</gene>
<name>A0A4C1ZER5_EUMVA</name>
<evidence type="ECO:0000313" key="1">
    <source>
        <dbReference type="EMBL" id="GBP87026.1"/>
    </source>
</evidence>
<reference evidence="1 2" key="1">
    <citation type="journal article" date="2019" name="Commun. Biol.">
        <title>The bagworm genome reveals a unique fibroin gene that provides high tensile strength.</title>
        <authorList>
            <person name="Kono N."/>
            <person name="Nakamura H."/>
            <person name="Ohtoshi R."/>
            <person name="Tomita M."/>
            <person name="Numata K."/>
            <person name="Arakawa K."/>
        </authorList>
    </citation>
    <scope>NUCLEOTIDE SEQUENCE [LARGE SCALE GENOMIC DNA]</scope>
</reference>
<keyword evidence="2" id="KW-1185">Reference proteome</keyword>
<organism evidence="1 2">
    <name type="scientific">Eumeta variegata</name>
    <name type="common">Bagworm moth</name>
    <name type="synonym">Eumeta japonica</name>
    <dbReference type="NCBI Taxonomy" id="151549"/>
    <lineage>
        <taxon>Eukaryota</taxon>
        <taxon>Metazoa</taxon>
        <taxon>Ecdysozoa</taxon>
        <taxon>Arthropoda</taxon>
        <taxon>Hexapoda</taxon>
        <taxon>Insecta</taxon>
        <taxon>Pterygota</taxon>
        <taxon>Neoptera</taxon>
        <taxon>Endopterygota</taxon>
        <taxon>Lepidoptera</taxon>
        <taxon>Glossata</taxon>
        <taxon>Ditrysia</taxon>
        <taxon>Tineoidea</taxon>
        <taxon>Psychidae</taxon>
        <taxon>Oiketicinae</taxon>
        <taxon>Eumeta</taxon>
    </lineage>
</organism>
<dbReference type="Proteomes" id="UP000299102">
    <property type="component" value="Unassembled WGS sequence"/>
</dbReference>
<evidence type="ECO:0000313" key="2">
    <source>
        <dbReference type="Proteomes" id="UP000299102"/>
    </source>
</evidence>
<protein>
    <recommendedName>
        <fullName evidence="3">Nucleic-acid-binding protein from transposon X-element</fullName>
    </recommendedName>
</protein>
<comment type="caution">
    <text evidence="1">The sequence shown here is derived from an EMBL/GenBank/DDBJ whole genome shotgun (WGS) entry which is preliminary data.</text>
</comment>
<dbReference type="OrthoDB" id="410155at2759"/>
<evidence type="ECO:0008006" key="3">
    <source>
        <dbReference type="Google" id="ProtNLM"/>
    </source>
</evidence>
<sequence>MVLAILEKNDRAKEIFKELGNVCGLSGILVEAPYKKRVPSQCQLYGHAAANCYAQPRCVKCLVPHWTKDCERTKESGGKLSCYNCHQDHTANYGGCPEAPKPKPLVAKKVNSPNKLKDSTIKRSQFPFLGRSNNKTVRKDKDMPSCAGGKDYGPPPLEWKTHGKNHFHGPYILDIALTKGVALKLSCIETLQCLNSDHRYVLMRLGSLTGDYPPPTKIITSWKEVSVTFEETDTPISNNIPNDIVSTDNIDNAIGVLTNHIRTVVENSSRTVPTKSNRRELPRDVSELIRDKNAALRRAGKYPTCENRSHARAFQRKGLAKSLKTEGAVPTPALKRPYSSMVFNDREKAELLADSIELQCSENPSFDSEHVKRVEQEVRHRVSLPPKDNLDPITLDKYSSVRTIRAGVPQGSTLSPLLYSADLTISRDRQQTSSSRFPRMTQHSFYVPIATGTFFPRLQRAINKLTQWLRLWRIENHAVVNLVAARKWAGLTRTENRREAAVSAVSFCSVNSSSSGPLPIYRPSTSLYQTSPLHQPLPSSISQLFPPSAILSVFKRPVTHWGLLWSLKFPWAALITYTVVARMLVCSSIML</sequence>
<dbReference type="EMBL" id="BGZK01001831">
    <property type="protein sequence ID" value="GBP87026.1"/>
    <property type="molecule type" value="Genomic_DNA"/>
</dbReference>